<dbReference type="RefSeq" id="WP_146896323.1">
    <property type="nucleotide sequence ID" value="NZ_BJYS01000007.1"/>
</dbReference>
<reference evidence="1 2" key="1">
    <citation type="submission" date="2019-07" db="EMBL/GenBank/DDBJ databases">
        <title>Whole genome shotgun sequence of Adhaeribacter aerolatus NBRC 106133.</title>
        <authorList>
            <person name="Hosoyama A."/>
            <person name="Uohara A."/>
            <person name="Ohji S."/>
            <person name="Ichikawa N."/>
        </authorList>
    </citation>
    <scope>NUCLEOTIDE SEQUENCE [LARGE SCALE GENOMIC DNA]</scope>
    <source>
        <strain evidence="1 2">NBRC 106133</strain>
    </source>
</reference>
<evidence type="ECO:0000313" key="2">
    <source>
        <dbReference type="Proteomes" id="UP000321532"/>
    </source>
</evidence>
<dbReference type="SUPFAM" id="SSF53756">
    <property type="entry name" value="UDP-Glycosyltransferase/glycogen phosphorylase"/>
    <property type="match status" value="1"/>
</dbReference>
<dbReference type="AlphaFoldDB" id="A0A512AVG1"/>
<dbReference type="Gene3D" id="3.40.50.2000">
    <property type="entry name" value="Glycogen Phosphorylase B"/>
    <property type="match status" value="1"/>
</dbReference>
<dbReference type="Proteomes" id="UP000321532">
    <property type="component" value="Unassembled WGS sequence"/>
</dbReference>
<keyword evidence="2" id="KW-1185">Reference proteome</keyword>
<dbReference type="OrthoDB" id="925984at2"/>
<comment type="caution">
    <text evidence="1">The sequence shown here is derived from an EMBL/GenBank/DDBJ whole genome shotgun (WGS) entry which is preliminary data.</text>
</comment>
<accession>A0A512AVG1</accession>
<dbReference type="EMBL" id="BJYS01000007">
    <property type="protein sequence ID" value="GEO03698.1"/>
    <property type="molecule type" value="Genomic_DNA"/>
</dbReference>
<organism evidence="1 2">
    <name type="scientific">Adhaeribacter aerolatus</name>
    <dbReference type="NCBI Taxonomy" id="670289"/>
    <lineage>
        <taxon>Bacteria</taxon>
        <taxon>Pseudomonadati</taxon>
        <taxon>Bacteroidota</taxon>
        <taxon>Cytophagia</taxon>
        <taxon>Cytophagales</taxon>
        <taxon>Hymenobacteraceae</taxon>
        <taxon>Adhaeribacter</taxon>
    </lineage>
</organism>
<keyword evidence="1" id="KW-0808">Transferase</keyword>
<proteinExistence type="predicted"/>
<gene>
    <name evidence="1" type="ORF">AAE02nite_13620</name>
</gene>
<sequence>MKETRILLASVLKPINDSRMFRKLGLSLAKLPHTQILISGYTAFIPPAPANIHFHPLFRFKRLGIDRLKVSWLSFKLWWQIAPQVLIVGTHELLLAALVYKLFRPCRLIYDVQENYYLNLTTQGTYSPVLSRFLANTIRLTERFTAPFIDYYFLAESSYAAELPFLKNKFLILQNKYWPDSEESNQKVPFPGRQLPPDNIQLLYSGTISELYGVFRSIHLVEALNRIAPIFKLTIIGYCPQPAVLAKLKACIAGKAAITLIGGDYLVPHPEILAAIKKSHVGLLPYQPHPSTFNCVPTKLFEYLGNALPVIIQQNPLWETFIQKYSAGLAIDFGNMDAPAIYETLRSQIFYRNTTLTEVFWQSEEEKLFNWVKTILHV</sequence>
<protein>
    <submittedName>
        <fullName evidence="1">Glycosyl transferase family 1</fullName>
    </submittedName>
</protein>
<evidence type="ECO:0000313" key="1">
    <source>
        <dbReference type="EMBL" id="GEO03698.1"/>
    </source>
</evidence>
<dbReference type="GO" id="GO:0016740">
    <property type="term" value="F:transferase activity"/>
    <property type="evidence" value="ECO:0007669"/>
    <property type="project" value="UniProtKB-KW"/>
</dbReference>
<name>A0A512AVG1_9BACT</name>